<comment type="caution">
    <text evidence="2">The sequence shown here is derived from an EMBL/GenBank/DDBJ whole genome shotgun (WGS) entry which is preliminary data.</text>
</comment>
<protein>
    <submittedName>
        <fullName evidence="2">Uncharacterized protein</fullName>
    </submittedName>
</protein>
<evidence type="ECO:0000313" key="3">
    <source>
        <dbReference type="Proteomes" id="UP000708208"/>
    </source>
</evidence>
<accession>A0A8J2K3L9</accession>
<organism evidence="2 3">
    <name type="scientific">Allacma fusca</name>
    <dbReference type="NCBI Taxonomy" id="39272"/>
    <lineage>
        <taxon>Eukaryota</taxon>
        <taxon>Metazoa</taxon>
        <taxon>Ecdysozoa</taxon>
        <taxon>Arthropoda</taxon>
        <taxon>Hexapoda</taxon>
        <taxon>Collembola</taxon>
        <taxon>Symphypleona</taxon>
        <taxon>Sminthuridae</taxon>
        <taxon>Allacma</taxon>
    </lineage>
</organism>
<keyword evidence="3" id="KW-1185">Reference proteome</keyword>
<evidence type="ECO:0000313" key="2">
    <source>
        <dbReference type="EMBL" id="CAG7732593.1"/>
    </source>
</evidence>
<proteinExistence type="predicted"/>
<name>A0A8J2K3L9_9HEXA</name>
<dbReference type="AlphaFoldDB" id="A0A8J2K3L9"/>
<sequence>MLTDLNLNLNLTNEQLLTNGDSHSKGGSFISANIQKKHLPNKRKNTKPNQICDFQNDDLPDDADTVPLDMVVPIKKRRVSNSNAC</sequence>
<dbReference type="Proteomes" id="UP000708208">
    <property type="component" value="Unassembled WGS sequence"/>
</dbReference>
<gene>
    <name evidence="2" type="ORF">AFUS01_LOCUS21101</name>
</gene>
<reference evidence="2" key="1">
    <citation type="submission" date="2021-06" db="EMBL/GenBank/DDBJ databases">
        <authorList>
            <person name="Hodson N. C."/>
            <person name="Mongue J. A."/>
            <person name="Jaron S. K."/>
        </authorList>
    </citation>
    <scope>NUCLEOTIDE SEQUENCE</scope>
</reference>
<evidence type="ECO:0000256" key="1">
    <source>
        <dbReference type="SAM" id="MobiDB-lite"/>
    </source>
</evidence>
<dbReference type="EMBL" id="CAJVCH010234543">
    <property type="protein sequence ID" value="CAG7732593.1"/>
    <property type="molecule type" value="Genomic_DNA"/>
</dbReference>
<dbReference type="OrthoDB" id="7764420at2759"/>
<feature type="region of interest" description="Disordered" evidence="1">
    <location>
        <begin position="39"/>
        <end position="59"/>
    </location>
</feature>